<dbReference type="InterPro" id="IPR052356">
    <property type="entry name" value="Thiol_S-MT"/>
</dbReference>
<evidence type="ECO:0000259" key="1">
    <source>
        <dbReference type="Pfam" id="PF08241"/>
    </source>
</evidence>
<dbReference type="CDD" id="cd02440">
    <property type="entry name" value="AdoMet_MTases"/>
    <property type="match status" value="1"/>
</dbReference>
<dbReference type="EMBL" id="JBHSEC010000020">
    <property type="protein sequence ID" value="MFC4411420.1"/>
    <property type="molecule type" value="Genomic_DNA"/>
</dbReference>
<evidence type="ECO:0000313" key="3">
    <source>
        <dbReference type="Proteomes" id="UP001595817"/>
    </source>
</evidence>
<dbReference type="GO" id="GO:0008168">
    <property type="term" value="F:methyltransferase activity"/>
    <property type="evidence" value="ECO:0007669"/>
    <property type="project" value="UniProtKB-KW"/>
</dbReference>
<keyword evidence="2" id="KW-0489">Methyltransferase</keyword>
<dbReference type="Gene3D" id="3.40.50.150">
    <property type="entry name" value="Vaccinia Virus protein VP39"/>
    <property type="match status" value="1"/>
</dbReference>
<dbReference type="PANTHER" id="PTHR45036:SF1">
    <property type="entry name" value="METHYLTRANSFERASE LIKE 7A"/>
    <property type="match status" value="1"/>
</dbReference>
<dbReference type="GO" id="GO:0032259">
    <property type="term" value="P:methylation"/>
    <property type="evidence" value="ECO:0007669"/>
    <property type="project" value="UniProtKB-KW"/>
</dbReference>
<protein>
    <submittedName>
        <fullName evidence="2">Class I SAM-dependent methyltransferase</fullName>
        <ecNumber evidence="2">2.1.1.-</ecNumber>
    </submittedName>
</protein>
<keyword evidence="2" id="KW-0808">Transferase</keyword>
<proteinExistence type="predicted"/>
<reference evidence="3" key="1">
    <citation type="journal article" date="2019" name="Int. J. Syst. Evol. Microbiol.">
        <title>The Global Catalogue of Microorganisms (GCM) 10K type strain sequencing project: providing services to taxonomists for standard genome sequencing and annotation.</title>
        <authorList>
            <consortium name="The Broad Institute Genomics Platform"/>
            <consortium name="The Broad Institute Genome Sequencing Center for Infectious Disease"/>
            <person name="Wu L."/>
            <person name="Ma J."/>
        </authorList>
    </citation>
    <scope>NUCLEOTIDE SEQUENCE [LARGE SCALE GENOMIC DNA]</scope>
    <source>
        <strain evidence="3">CCUG 59778</strain>
    </source>
</reference>
<dbReference type="SUPFAM" id="SSF53335">
    <property type="entry name" value="S-adenosyl-L-methionine-dependent methyltransferases"/>
    <property type="match status" value="1"/>
</dbReference>
<name>A0ABV8X7L9_9LACT</name>
<organism evidence="2 3">
    <name type="scientific">Chungangia koreensis</name>
    <dbReference type="NCBI Taxonomy" id="752657"/>
    <lineage>
        <taxon>Bacteria</taxon>
        <taxon>Bacillati</taxon>
        <taxon>Bacillota</taxon>
        <taxon>Bacilli</taxon>
        <taxon>Lactobacillales</taxon>
        <taxon>Chungangia</taxon>
    </lineage>
</organism>
<dbReference type="PANTHER" id="PTHR45036">
    <property type="entry name" value="METHYLTRANSFERASE LIKE 7B"/>
    <property type="match status" value="1"/>
</dbReference>
<accession>A0ABV8X7L9</accession>
<feature type="domain" description="Methyltransferase type 11" evidence="1">
    <location>
        <begin position="10"/>
        <end position="103"/>
    </location>
</feature>
<dbReference type="InterPro" id="IPR029063">
    <property type="entry name" value="SAM-dependent_MTases_sf"/>
</dbReference>
<dbReference type="RefSeq" id="WP_378156805.1">
    <property type="nucleotide sequence ID" value="NZ_JBHSEC010000020.1"/>
</dbReference>
<comment type="caution">
    <text evidence="2">The sequence shown here is derived from an EMBL/GenBank/DDBJ whole genome shotgun (WGS) entry which is preliminary data.</text>
</comment>
<dbReference type="Pfam" id="PF08241">
    <property type="entry name" value="Methyltransf_11"/>
    <property type="match status" value="1"/>
</dbReference>
<keyword evidence="3" id="KW-1185">Reference proteome</keyword>
<sequence>MVETATGKVLEVSVGAGNNFPFYPVDVHVTAVDFSQKMIEKAKEAAEEYGVECEFLVSDVENLMFQENTFDTVVSTLSLCAYKDPEEVLKQMKSWVKPNGNILLLEHGLSSKQPYAWLQNRLDGLSVKFIGCHQNRDILKMVDHSGIEIRQMEKMMLNSVFLIYGVNQQ</sequence>
<dbReference type="Proteomes" id="UP001595817">
    <property type="component" value="Unassembled WGS sequence"/>
</dbReference>
<gene>
    <name evidence="2" type="ORF">ACFOZY_13405</name>
</gene>
<dbReference type="InterPro" id="IPR013216">
    <property type="entry name" value="Methyltransf_11"/>
</dbReference>
<evidence type="ECO:0000313" key="2">
    <source>
        <dbReference type="EMBL" id="MFC4411420.1"/>
    </source>
</evidence>
<dbReference type="EC" id="2.1.1.-" evidence="2"/>